<organism evidence="1 2">
    <name type="scientific">Fusarium decemcellulare</name>
    <dbReference type="NCBI Taxonomy" id="57161"/>
    <lineage>
        <taxon>Eukaryota</taxon>
        <taxon>Fungi</taxon>
        <taxon>Dikarya</taxon>
        <taxon>Ascomycota</taxon>
        <taxon>Pezizomycotina</taxon>
        <taxon>Sordariomycetes</taxon>
        <taxon>Hypocreomycetidae</taxon>
        <taxon>Hypocreales</taxon>
        <taxon>Nectriaceae</taxon>
        <taxon>Fusarium</taxon>
        <taxon>Fusarium decemcellulare species complex</taxon>
    </lineage>
</organism>
<proteinExistence type="predicted"/>
<comment type="caution">
    <text evidence="1">The sequence shown here is derived from an EMBL/GenBank/DDBJ whole genome shotgun (WGS) entry which is preliminary data.</text>
</comment>
<evidence type="ECO:0000313" key="1">
    <source>
        <dbReference type="EMBL" id="KAJ3535323.1"/>
    </source>
</evidence>
<keyword evidence="2" id="KW-1185">Reference proteome</keyword>
<accession>A0ACC1SAA4</accession>
<protein>
    <submittedName>
        <fullName evidence="1">Uncharacterized protein</fullName>
    </submittedName>
</protein>
<reference evidence="1" key="1">
    <citation type="submission" date="2022-08" db="EMBL/GenBank/DDBJ databases">
        <title>Genome Sequence of Fusarium decemcellulare.</title>
        <authorList>
            <person name="Buettner E."/>
        </authorList>
    </citation>
    <scope>NUCLEOTIDE SEQUENCE</scope>
    <source>
        <strain evidence="1">Babe19</strain>
    </source>
</reference>
<evidence type="ECO:0000313" key="2">
    <source>
        <dbReference type="Proteomes" id="UP001148629"/>
    </source>
</evidence>
<dbReference type="Proteomes" id="UP001148629">
    <property type="component" value="Unassembled WGS sequence"/>
</dbReference>
<dbReference type="EMBL" id="JANRMS010000719">
    <property type="protein sequence ID" value="KAJ3535323.1"/>
    <property type="molecule type" value="Genomic_DNA"/>
</dbReference>
<sequence length="212" mass="22712">MPQKRNPMVLERIRGLAGSAVGWSASQLGAMHTATSTDVDQSYIQNPLPGQCAETAGAIALLREVMATVQFDLPAMRKSAGQHWSTASAVADALVASHGLSFRHAHESVAQLIASHERAGIFSGDLCADLITDPALKEYSHSQIHNILDPESFVASRISSGGTSVVARDRLAAIAKTDLLAMEERLQNRISHVAESLEQLLQDARSIVEQPP</sequence>
<name>A0ACC1SAA4_9HYPO</name>
<gene>
    <name evidence="1" type="ORF">NM208_g7180</name>
</gene>